<dbReference type="InterPro" id="IPR051156">
    <property type="entry name" value="Mito/Outer_Membr_Metalloprot"/>
</dbReference>
<dbReference type="GO" id="GO:0046872">
    <property type="term" value="F:metal ion binding"/>
    <property type="evidence" value="ECO:0007669"/>
    <property type="project" value="UniProtKB-KW"/>
</dbReference>
<reference evidence="8 9" key="1">
    <citation type="submission" date="2019-04" db="EMBL/GenBank/DDBJ databases">
        <title>Taxonomy of novel Haliea sp. from mangrove soil of West Coast of India.</title>
        <authorList>
            <person name="Verma A."/>
            <person name="Kumar P."/>
            <person name="Krishnamurthi S."/>
        </authorList>
    </citation>
    <scope>NUCLEOTIDE SEQUENCE [LARGE SCALE GENOMIC DNA]</scope>
    <source>
        <strain evidence="8 9">SAOS-164</strain>
    </source>
</reference>
<dbReference type="OrthoDB" id="9810445at2"/>
<dbReference type="PANTHER" id="PTHR22726">
    <property type="entry name" value="METALLOENDOPEPTIDASE OMA1"/>
    <property type="match status" value="1"/>
</dbReference>
<keyword evidence="6" id="KW-0482">Metalloprotease</keyword>
<dbReference type="Pfam" id="PF01435">
    <property type="entry name" value="Peptidase_M48"/>
    <property type="match status" value="1"/>
</dbReference>
<keyword evidence="9" id="KW-1185">Reference proteome</keyword>
<dbReference type="Proteomes" id="UP000298050">
    <property type="component" value="Unassembled WGS sequence"/>
</dbReference>
<name>A0A4Z0M6F6_9GAMM</name>
<evidence type="ECO:0000313" key="8">
    <source>
        <dbReference type="EMBL" id="TGD74895.1"/>
    </source>
</evidence>
<gene>
    <name evidence="8" type="ORF">E4634_06800</name>
</gene>
<dbReference type="InterPro" id="IPR001915">
    <property type="entry name" value="Peptidase_M48"/>
</dbReference>
<feature type="domain" description="Peptidase M48" evidence="7">
    <location>
        <begin position="176"/>
        <end position="399"/>
    </location>
</feature>
<accession>A0A4Z0M6F6</accession>
<evidence type="ECO:0000256" key="1">
    <source>
        <dbReference type="ARBA" id="ARBA00001947"/>
    </source>
</evidence>
<dbReference type="PANTHER" id="PTHR22726:SF1">
    <property type="entry name" value="METALLOENDOPEPTIDASE OMA1, MITOCHONDRIAL"/>
    <property type="match status" value="1"/>
</dbReference>
<dbReference type="Gene3D" id="3.30.2010.10">
    <property type="entry name" value="Metalloproteases ('zincins'), catalytic domain"/>
    <property type="match status" value="1"/>
</dbReference>
<keyword evidence="2" id="KW-0645">Protease</keyword>
<dbReference type="GO" id="GO:0004222">
    <property type="term" value="F:metalloendopeptidase activity"/>
    <property type="evidence" value="ECO:0007669"/>
    <property type="project" value="InterPro"/>
</dbReference>
<comment type="cofactor">
    <cofactor evidence="1">
        <name>Zn(2+)</name>
        <dbReference type="ChEBI" id="CHEBI:29105"/>
    </cofactor>
</comment>
<keyword evidence="3" id="KW-0479">Metal-binding</keyword>
<evidence type="ECO:0000259" key="7">
    <source>
        <dbReference type="Pfam" id="PF01435"/>
    </source>
</evidence>
<protein>
    <recommendedName>
        <fullName evidence="7">Peptidase M48 domain-containing protein</fullName>
    </recommendedName>
</protein>
<evidence type="ECO:0000256" key="3">
    <source>
        <dbReference type="ARBA" id="ARBA00022723"/>
    </source>
</evidence>
<comment type="caution">
    <text evidence="8">The sequence shown here is derived from an EMBL/GenBank/DDBJ whole genome shotgun (WGS) entry which is preliminary data.</text>
</comment>
<sequence length="606" mass="67427">MCAPRSGTATTPIGPVIATGPLQGRMMSARFRALLVWEKAANLTDWYSWKGGYQGMKRHLCKVLLGLSVLVFSSQALSGRYLDHKDVKRSSLYTGKPECDALAHESAQVWQAGLDIKEQRKSQLEYHGFLLEDRSLDQKLSSIVNKLVGGFPGKCPDVNLFVMAEGSPLMFEAMTSSIGEIFIHYGVISQAESEDELAGVIAHELAHVYLGHVEKIDLGREMFELMESTSSWRELYSVSENTDYDKEKHRLESDRQELDEDVRKIAYQEKLAKRHYVALHASLFSRSAEFDADRLAVDLLLGAGYSPVAMTHVLERIGKSYDAMQELQAEATEAAQAMVVDNLEYLASTGAGEASMEDHLKESAEDTWNVLQERGESVINDILRSSHPKTEDRIEEVNQYLLEEFTRGDRRPPSVAPVLSLDGGYIGSLIGNVEAANASFVALANGEVPAAEKSALKAISTPTAESGYARYIAFLVRGEQKKRDLAMRNLQSMGDTQWMPIEATAEIVDNLIAWDQLGSAQSLYRNKASYAEDSDYFYPLKIHMLLAERQVDESKNIAQQCVDRRGIATWIADECGRLAGLEPRKKSSPLDFFSDAVKKLPFGKDE</sequence>
<keyword evidence="4" id="KW-0378">Hydrolase</keyword>
<organism evidence="8 9">
    <name type="scientific">Mangrovimicrobium sediminis</name>
    <dbReference type="NCBI Taxonomy" id="2562682"/>
    <lineage>
        <taxon>Bacteria</taxon>
        <taxon>Pseudomonadati</taxon>
        <taxon>Pseudomonadota</taxon>
        <taxon>Gammaproteobacteria</taxon>
        <taxon>Cellvibrionales</taxon>
        <taxon>Halieaceae</taxon>
        <taxon>Mangrovimicrobium</taxon>
    </lineage>
</organism>
<dbReference type="GO" id="GO:0016020">
    <property type="term" value="C:membrane"/>
    <property type="evidence" value="ECO:0007669"/>
    <property type="project" value="TreeGrafter"/>
</dbReference>
<dbReference type="AlphaFoldDB" id="A0A4Z0M6F6"/>
<evidence type="ECO:0000256" key="6">
    <source>
        <dbReference type="ARBA" id="ARBA00023049"/>
    </source>
</evidence>
<evidence type="ECO:0000256" key="2">
    <source>
        <dbReference type="ARBA" id="ARBA00022670"/>
    </source>
</evidence>
<evidence type="ECO:0000256" key="5">
    <source>
        <dbReference type="ARBA" id="ARBA00022833"/>
    </source>
</evidence>
<dbReference type="GO" id="GO:0051603">
    <property type="term" value="P:proteolysis involved in protein catabolic process"/>
    <property type="evidence" value="ECO:0007669"/>
    <property type="project" value="TreeGrafter"/>
</dbReference>
<keyword evidence="5" id="KW-0862">Zinc</keyword>
<dbReference type="EMBL" id="SRLE01000005">
    <property type="protein sequence ID" value="TGD74895.1"/>
    <property type="molecule type" value="Genomic_DNA"/>
</dbReference>
<proteinExistence type="predicted"/>
<evidence type="ECO:0000256" key="4">
    <source>
        <dbReference type="ARBA" id="ARBA00022801"/>
    </source>
</evidence>
<evidence type="ECO:0000313" key="9">
    <source>
        <dbReference type="Proteomes" id="UP000298050"/>
    </source>
</evidence>